<evidence type="ECO:0000313" key="3">
    <source>
        <dbReference type="EMBL" id="RGU55118.1"/>
    </source>
</evidence>
<keyword evidence="1" id="KW-0812">Transmembrane</keyword>
<sequence length="1067" mass="122272">MMEQQFQYYAFISYKREDEKWAKWLQDRLRWYKLPSKLCRQITRLPKKVWPVFRDNTDLDSGRLEENIRHELERSHYLIVICSPEAARSPWVGKEVKYFATLHGADKIIPFVVSGIPYSNDIETECIHEQIKAISQEELLAINVREEGIGSFAMKKKRAFIRVVARLLDIKFNTLWQPYERILRIRKWSTGIGVVLFLFVLFILWDYYRTKNEYFADYVDRWGIPEGVIELSAEQVKKRSTHYRFEYTHRSILGKGKGTLKRVVFANSAGFPIEHNFSEYVDRSSIQQIESRKDRRGQSVIEIEYQNSKQKPLIVAYIAGDSLQYVDLKSLDKGMGIGLTSSFTSITSNAFESMFSNSKSEIRRYRLIRDRQGFIIRKLFKKYNGNDDIAACDAKGIYGFDYLLDSIGRPRLVRFIGFEGFNFPNNMGIASKKYNYDEYGNISVIAYLDPAGNPVLNEQRWATYTRKCDENGNIVKGVYLGIDQKICPLSNGGGIIGKEYDEHGNSITESIFDKDGQLAWGREGVARCVAKYNKQGRIIETANYGTDGNLCFNKKGYARLLSTYDDCGNVIEMAYYGVDGAPCFNKKGYAKWIGRYDKYGNMIESAYFDTDGEPVRDKEGVMKVEAVYNNKGYISSISYVDAGGNLVPNKIGIAQVTITYDNNNNLEKISFKDADGAPCPIANVRLEYDESGNQTGQFVSCLEDKLFQPAGFNWRAKYDKGNLVEKVYLNNVKEPYLNPNEGYAKYIAKYNERGRLIELSFFDTEEKPCLNNKGYAKVSYGYDEWGNVTEILFLGVDGKPCTDSSGVARCVMRYDERGNKIEEATFDPEGNPCLNAQGAAKMTAVCDSWGNVTEMTYWGTDGRLGLNKEGFAKLNFKYDERGFREETAYFDVNNKLCMHTGGYAKVLEKYDPRGNCTEVAYRDENDRPCLLKDGYAKLSFQYDDRGNVVKQVYFGTDDKPCINTGGFTAISQKYNEKGMITEVAFWDIAEKPCLVNGYFMEKTEFDDWGRIIEKKYLDTENKLCKGGYGFARMTVEYDRAGNSTVRVFDENNHETMKKSLHVNEIIQ</sequence>
<dbReference type="InterPro" id="IPR035897">
    <property type="entry name" value="Toll_tir_struct_dom_sf"/>
</dbReference>
<dbReference type="RefSeq" id="WP_087394996.1">
    <property type="nucleotide sequence ID" value="NZ_JADNDE010000162.1"/>
</dbReference>
<feature type="domain" description="TIR" evidence="2">
    <location>
        <begin position="6"/>
        <end position="138"/>
    </location>
</feature>
<dbReference type="Gene3D" id="2.180.10.10">
    <property type="entry name" value="RHS repeat-associated core"/>
    <property type="match status" value="2"/>
</dbReference>
<dbReference type="Proteomes" id="UP000284243">
    <property type="component" value="Unassembled WGS sequence"/>
</dbReference>
<keyword evidence="1" id="KW-1133">Transmembrane helix</keyword>
<organism evidence="3 4">
    <name type="scientific">Odoribacter splanchnicus</name>
    <dbReference type="NCBI Taxonomy" id="28118"/>
    <lineage>
        <taxon>Bacteria</taxon>
        <taxon>Pseudomonadati</taxon>
        <taxon>Bacteroidota</taxon>
        <taxon>Bacteroidia</taxon>
        <taxon>Bacteroidales</taxon>
        <taxon>Odoribacteraceae</taxon>
        <taxon>Odoribacter</taxon>
    </lineage>
</organism>
<dbReference type="EMBL" id="QRYC01000021">
    <property type="protein sequence ID" value="RGU55118.1"/>
    <property type="molecule type" value="Genomic_DNA"/>
</dbReference>
<reference evidence="3 4" key="1">
    <citation type="submission" date="2018-08" db="EMBL/GenBank/DDBJ databases">
        <title>A genome reference for cultivated species of the human gut microbiota.</title>
        <authorList>
            <person name="Zou Y."/>
            <person name="Xue W."/>
            <person name="Luo G."/>
        </authorList>
    </citation>
    <scope>NUCLEOTIDE SEQUENCE [LARGE SCALE GENOMIC DNA]</scope>
    <source>
        <strain evidence="3 4">AF16-14</strain>
    </source>
</reference>
<evidence type="ECO:0000313" key="4">
    <source>
        <dbReference type="Proteomes" id="UP000284243"/>
    </source>
</evidence>
<dbReference type="AlphaFoldDB" id="A0A412TMR5"/>
<keyword evidence="1" id="KW-0472">Membrane</keyword>
<dbReference type="SUPFAM" id="SSF52200">
    <property type="entry name" value="Toll/Interleukin receptor TIR domain"/>
    <property type="match status" value="1"/>
</dbReference>
<feature type="transmembrane region" description="Helical" evidence="1">
    <location>
        <begin position="188"/>
        <end position="208"/>
    </location>
</feature>
<protein>
    <submittedName>
        <fullName evidence="3">Toll/interleukin-1 receptor domain-containing protein</fullName>
    </submittedName>
</protein>
<dbReference type="Pfam" id="PF13676">
    <property type="entry name" value="TIR_2"/>
    <property type="match status" value="1"/>
</dbReference>
<dbReference type="Gene3D" id="3.40.50.10140">
    <property type="entry name" value="Toll/interleukin-1 receptor homology (TIR) domain"/>
    <property type="match status" value="1"/>
</dbReference>
<keyword evidence="3" id="KW-0675">Receptor</keyword>
<proteinExistence type="predicted"/>
<dbReference type="PROSITE" id="PS50104">
    <property type="entry name" value="TIR"/>
    <property type="match status" value="1"/>
</dbReference>
<accession>A0A412TMR5</accession>
<name>A0A412TMR5_9BACT</name>
<gene>
    <name evidence="3" type="ORF">DWW57_13595</name>
</gene>
<dbReference type="InterPro" id="IPR000157">
    <property type="entry name" value="TIR_dom"/>
</dbReference>
<evidence type="ECO:0000256" key="1">
    <source>
        <dbReference type="SAM" id="Phobius"/>
    </source>
</evidence>
<comment type="caution">
    <text evidence="3">The sequence shown here is derived from an EMBL/GenBank/DDBJ whole genome shotgun (WGS) entry which is preliminary data.</text>
</comment>
<evidence type="ECO:0000259" key="2">
    <source>
        <dbReference type="PROSITE" id="PS50104"/>
    </source>
</evidence>
<dbReference type="GO" id="GO:0007165">
    <property type="term" value="P:signal transduction"/>
    <property type="evidence" value="ECO:0007669"/>
    <property type="project" value="InterPro"/>
</dbReference>